<dbReference type="GO" id="GO:0003700">
    <property type="term" value="F:DNA-binding transcription factor activity"/>
    <property type="evidence" value="ECO:0007669"/>
    <property type="project" value="InterPro"/>
</dbReference>
<dbReference type="FunFam" id="1.10.10.10:FF:000592">
    <property type="entry name" value="Uncharacterized protein"/>
    <property type="match status" value="1"/>
</dbReference>
<evidence type="ECO:0000313" key="4">
    <source>
        <dbReference type="EMBL" id="CAD8175903.1"/>
    </source>
</evidence>
<evidence type="ECO:0000313" key="5">
    <source>
        <dbReference type="Proteomes" id="UP000689195"/>
    </source>
</evidence>
<feature type="domain" description="HSF-type DNA-binding" evidence="3">
    <location>
        <begin position="5"/>
        <end position="98"/>
    </location>
</feature>
<dbReference type="OrthoDB" id="60033at2759"/>
<name>A0A8S1VHA2_9CILI</name>
<dbReference type="InterPro" id="IPR000232">
    <property type="entry name" value="HSF_DNA-bd"/>
</dbReference>
<evidence type="ECO:0000256" key="2">
    <source>
        <dbReference type="RuleBase" id="RU004020"/>
    </source>
</evidence>
<dbReference type="GO" id="GO:0043565">
    <property type="term" value="F:sequence-specific DNA binding"/>
    <property type="evidence" value="ECO:0007669"/>
    <property type="project" value="InterPro"/>
</dbReference>
<dbReference type="SMART" id="SM00415">
    <property type="entry name" value="HSF"/>
    <property type="match status" value="1"/>
</dbReference>
<keyword evidence="1" id="KW-0238">DNA-binding</keyword>
<proteinExistence type="inferred from homology"/>
<accession>A0A8S1VHA2</accession>
<dbReference type="EMBL" id="CAJJDO010000064">
    <property type="protein sequence ID" value="CAD8175903.1"/>
    <property type="molecule type" value="Genomic_DNA"/>
</dbReference>
<evidence type="ECO:0000256" key="1">
    <source>
        <dbReference type="ARBA" id="ARBA00023125"/>
    </source>
</evidence>
<dbReference type="Proteomes" id="UP000689195">
    <property type="component" value="Unassembled WGS sequence"/>
</dbReference>
<dbReference type="Pfam" id="PF00447">
    <property type="entry name" value="HSF_DNA-bind"/>
    <property type="match status" value="1"/>
</dbReference>
<sequence length="295" mass="35280">MIQKKCSKFISKLHNILENQMSDVIHWNEDGDAIQINDIEKLVKTVLSVHYKQTNFFSFSRQLNQYGFLKQRVGKNIYIFKHVHFKKTKKQLKTIYQREDLINIVSSHKIKSFKIYQKEFEDDNLVNINQQNSLTASLKELQNQQKIICQQFSQQIELYSQIKQIIIFLKKTIYECDHNIDNYCLRAQLHLVKAMNLIPNDEQHQQEIELIKQILEQFSNIYLEYDNQNSISQRSFNLSVKSHTPLPFYQNQQQNLKQPRLVDSKNTQLQQNISNYLIWLQQQYHEVSQLQGNLK</sequence>
<comment type="similarity">
    <text evidence="2">Belongs to the HSF family.</text>
</comment>
<dbReference type="AlphaFoldDB" id="A0A8S1VHA2"/>
<reference evidence="4" key="1">
    <citation type="submission" date="2021-01" db="EMBL/GenBank/DDBJ databases">
        <authorList>
            <consortium name="Genoscope - CEA"/>
            <person name="William W."/>
        </authorList>
    </citation>
    <scope>NUCLEOTIDE SEQUENCE</scope>
</reference>
<gene>
    <name evidence="4" type="ORF">PPENT_87.1.T0640070</name>
</gene>
<protein>
    <recommendedName>
        <fullName evidence="3">HSF-type DNA-binding domain-containing protein</fullName>
    </recommendedName>
</protein>
<dbReference type="PANTHER" id="PTHR10015">
    <property type="entry name" value="HEAT SHOCK TRANSCRIPTION FACTOR"/>
    <property type="match status" value="1"/>
</dbReference>
<keyword evidence="5" id="KW-1185">Reference proteome</keyword>
<dbReference type="PANTHER" id="PTHR10015:SF206">
    <property type="entry name" value="HSF-TYPE DNA-BINDING DOMAIN-CONTAINING PROTEIN"/>
    <property type="match status" value="1"/>
</dbReference>
<evidence type="ECO:0000259" key="3">
    <source>
        <dbReference type="SMART" id="SM00415"/>
    </source>
</evidence>
<comment type="caution">
    <text evidence="4">The sequence shown here is derived from an EMBL/GenBank/DDBJ whole genome shotgun (WGS) entry which is preliminary data.</text>
</comment>
<organism evidence="4 5">
    <name type="scientific">Paramecium pentaurelia</name>
    <dbReference type="NCBI Taxonomy" id="43138"/>
    <lineage>
        <taxon>Eukaryota</taxon>
        <taxon>Sar</taxon>
        <taxon>Alveolata</taxon>
        <taxon>Ciliophora</taxon>
        <taxon>Intramacronucleata</taxon>
        <taxon>Oligohymenophorea</taxon>
        <taxon>Peniculida</taxon>
        <taxon>Parameciidae</taxon>
        <taxon>Paramecium</taxon>
    </lineage>
</organism>